<gene>
    <name evidence="2" type="ORF">CCACVL1_18054</name>
</gene>
<comment type="caution">
    <text evidence="2">The sequence shown here is derived from an EMBL/GenBank/DDBJ whole genome shotgun (WGS) entry which is preliminary data.</text>
</comment>
<evidence type="ECO:0000256" key="1">
    <source>
        <dbReference type="SAM" id="MobiDB-lite"/>
    </source>
</evidence>
<dbReference type="EMBL" id="AWWV01011523">
    <property type="protein sequence ID" value="OMO71830.1"/>
    <property type="molecule type" value="Genomic_DNA"/>
</dbReference>
<dbReference type="Gramene" id="OMO71830">
    <property type="protein sequence ID" value="OMO71830"/>
    <property type="gene ID" value="CCACVL1_18054"/>
</dbReference>
<keyword evidence="3" id="KW-1185">Reference proteome</keyword>
<dbReference type="OrthoDB" id="10592112at2759"/>
<sequence length="224" mass="25455">MDCGVGQMTPFSFPGVSSNNFGKGKRPGKGGTASGRALVWALRLPVKQSKTPFLLPGVTVSYFIFISSSRLQVFIMEYIPLMASVVRRSLNSPNLEEIEEDKLRRPLGFPLLRDWNSILLESSKKARVRPDFQLITTKFENLVEADVKWRPYSRLPENFLPAPYDQNVRLELVLTSIIKAEELNDEGNDVYPDLTEQNDRQTGNPNDKLPMMSYPTRVFQKQLS</sequence>
<protein>
    <submittedName>
        <fullName evidence="2">Uncharacterized protein</fullName>
    </submittedName>
</protein>
<reference evidence="2 3" key="1">
    <citation type="submission" date="2013-09" db="EMBL/GenBank/DDBJ databases">
        <title>Corchorus capsularis genome sequencing.</title>
        <authorList>
            <person name="Alam M."/>
            <person name="Haque M.S."/>
            <person name="Islam M.S."/>
            <person name="Emdad E.M."/>
            <person name="Islam M.M."/>
            <person name="Ahmed B."/>
            <person name="Halim A."/>
            <person name="Hossen Q.M.M."/>
            <person name="Hossain M.Z."/>
            <person name="Ahmed R."/>
            <person name="Khan M.M."/>
            <person name="Islam R."/>
            <person name="Rashid M.M."/>
            <person name="Khan S.A."/>
            <person name="Rahman M.S."/>
            <person name="Alam M."/>
        </authorList>
    </citation>
    <scope>NUCLEOTIDE SEQUENCE [LARGE SCALE GENOMIC DNA]</scope>
    <source>
        <strain evidence="3">cv. CVL-1</strain>
        <tissue evidence="2">Whole seedling</tissue>
    </source>
</reference>
<accession>A0A1R3HNK4</accession>
<dbReference type="Proteomes" id="UP000188268">
    <property type="component" value="Unassembled WGS sequence"/>
</dbReference>
<evidence type="ECO:0000313" key="2">
    <source>
        <dbReference type="EMBL" id="OMO71830.1"/>
    </source>
</evidence>
<organism evidence="2 3">
    <name type="scientific">Corchorus capsularis</name>
    <name type="common">Jute</name>
    <dbReference type="NCBI Taxonomy" id="210143"/>
    <lineage>
        <taxon>Eukaryota</taxon>
        <taxon>Viridiplantae</taxon>
        <taxon>Streptophyta</taxon>
        <taxon>Embryophyta</taxon>
        <taxon>Tracheophyta</taxon>
        <taxon>Spermatophyta</taxon>
        <taxon>Magnoliopsida</taxon>
        <taxon>eudicotyledons</taxon>
        <taxon>Gunneridae</taxon>
        <taxon>Pentapetalae</taxon>
        <taxon>rosids</taxon>
        <taxon>malvids</taxon>
        <taxon>Malvales</taxon>
        <taxon>Malvaceae</taxon>
        <taxon>Grewioideae</taxon>
        <taxon>Apeibeae</taxon>
        <taxon>Corchorus</taxon>
    </lineage>
</organism>
<name>A0A1R3HNK4_COCAP</name>
<feature type="region of interest" description="Disordered" evidence="1">
    <location>
        <begin position="187"/>
        <end position="212"/>
    </location>
</feature>
<proteinExistence type="predicted"/>
<evidence type="ECO:0000313" key="3">
    <source>
        <dbReference type="Proteomes" id="UP000188268"/>
    </source>
</evidence>
<dbReference type="AlphaFoldDB" id="A0A1R3HNK4"/>